<comment type="caution">
    <text evidence="1">The sequence shown here is derived from an EMBL/GenBank/DDBJ whole genome shotgun (WGS) entry which is preliminary data.</text>
</comment>
<keyword evidence="4" id="KW-1185">Reference proteome</keyword>
<name>A0A2N3RLG1_9XANT</name>
<evidence type="ECO:0000313" key="1">
    <source>
        <dbReference type="EMBL" id="PKV13323.1"/>
    </source>
</evidence>
<gene>
    <name evidence="1" type="ORF">XpruCFBP8353_08855</name>
    <name evidence="2" type="ORF">XpruCFBP8354_08855</name>
</gene>
<dbReference type="RefSeq" id="WP_101362888.1">
    <property type="nucleotide sequence ID" value="NZ_PHKX01000002.1"/>
</dbReference>
<evidence type="ECO:0000313" key="2">
    <source>
        <dbReference type="EMBL" id="PKV17600.1"/>
    </source>
</evidence>
<dbReference type="Proteomes" id="UP000233748">
    <property type="component" value="Unassembled WGS sequence"/>
</dbReference>
<accession>A0A2N3RLG1</accession>
<dbReference type="EMBL" id="PHKW01000002">
    <property type="protein sequence ID" value="PKV17600.1"/>
    <property type="molecule type" value="Genomic_DNA"/>
</dbReference>
<dbReference type="EMBL" id="PHKV01000002">
    <property type="protein sequence ID" value="PKV13323.1"/>
    <property type="molecule type" value="Genomic_DNA"/>
</dbReference>
<sequence length="87" mass="10109">MMLGYNRSKLDHLWLISEICDFQEKRVMDFSRAQALRCQALDEVRIVSLVKAVSVLCLYEFRHVCAQSGMLDVLHFMDSLHLAVHAR</sequence>
<dbReference type="AlphaFoldDB" id="A0A2N3RLG1"/>
<protein>
    <submittedName>
        <fullName evidence="1">Uncharacterized protein</fullName>
    </submittedName>
</protein>
<evidence type="ECO:0000313" key="3">
    <source>
        <dbReference type="Proteomes" id="UP000233720"/>
    </source>
</evidence>
<evidence type="ECO:0000313" key="4">
    <source>
        <dbReference type="Proteomes" id="UP000233748"/>
    </source>
</evidence>
<organism evidence="1 3">
    <name type="scientific">Xanthomonas prunicola</name>
    <dbReference type="NCBI Taxonomy" id="2053930"/>
    <lineage>
        <taxon>Bacteria</taxon>
        <taxon>Pseudomonadati</taxon>
        <taxon>Pseudomonadota</taxon>
        <taxon>Gammaproteobacteria</taxon>
        <taxon>Lysobacterales</taxon>
        <taxon>Lysobacteraceae</taxon>
        <taxon>Xanthomonas</taxon>
    </lineage>
</organism>
<dbReference type="Proteomes" id="UP000233720">
    <property type="component" value="Unassembled WGS sequence"/>
</dbReference>
<proteinExistence type="predicted"/>
<reference evidence="3 4" key="1">
    <citation type="submission" date="2017-11" db="EMBL/GenBank/DDBJ databases">
        <title>Xanthomonas prunicola sp. nov., a novel pathogen that affects nectarine (Prunus persica var. nectarine) trees.</title>
        <authorList>
            <person name="Lopez M."/>
            <person name="Lopez-Soriano P."/>
            <person name="Garita-Cambronero J."/>
            <person name="Beltran C."/>
            <person name="Taghouti G."/>
            <person name="Portier P."/>
            <person name="Cubero J."/>
            <person name="Fischer-Le Saux M."/>
            <person name="Marco-Noales E."/>
        </authorList>
    </citation>
    <scope>NUCLEOTIDE SEQUENCE [LARGE SCALE GENOMIC DNA]</scope>
    <source>
        <strain evidence="1 3">CFBP8353</strain>
        <strain evidence="2 4">CFBP8354</strain>
    </source>
</reference>